<dbReference type="EC" id="2.7.4.9" evidence="2 11"/>
<dbReference type="NCBIfam" id="TIGR00041">
    <property type="entry name" value="DTMP_kinase"/>
    <property type="match status" value="1"/>
</dbReference>
<proteinExistence type="inferred from homology"/>
<dbReference type="GO" id="GO:0006235">
    <property type="term" value="P:dTTP biosynthetic process"/>
    <property type="evidence" value="ECO:0007669"/>
    <property type="project" value="UniProtKB-UniRule"/>
</dbReference>
<evidence type="ECO:0000256" key="4">
    <source>
        <dbReference type="ARBA" id="ARBA00022679"/>
    </source>
</evidence>
<dbReference type="GO" id="GO:0004798">
    <property type="term" value="F:dTMP kinase activity"/>
    <property type="evidence" value="ECO:0007669"/>
    <property type="project" value="UniProtKB-UniRule"/>
</dbReference>
<evidence type="ECO:0000256" key="5">
    <source>
        <dbReference type="ARBA" id="ARBA00022727"/>
    </source>
</evidence>
<keyword evidence="14" id="KW-1185">Reference proteome</keyword>
<feature type="binding site" evidence="11">
    <location>
        <begin position="10"/>
        <end position="17"/>
    </location>
    <ligand>
        <name>ATP</name>
        <dbReference type="ChEBI" id="CHEBI:30616"/>
    </ligand>
</feature>
<keyword evidence="7 11" id="KW-0418">Kinase</keyword>
<dbReference type="GO" id="GO:0006233">
    <property type="term" value="P:dTDP biosynthetic process"/>
    <property type="evidence" value="ECO:0007669"/>
    <property type="project" value="InterPro"/>
</dbReference>
<comment type="catalytic activity">
    <reaction evidence="9 11">
        <text>dTMP + ATP = dTDP + ADP</text>
        <dbReference type="Rhea" id="RHEA:13517"/>
        <dbReference type="ChEBI" id="CHEBI:30616"/>
        <dbReference type="ChEBI" id="CHEBI:58369"/>
        <dbReference type="ChEBI" id="CHEBI:63528"/>
        <dbReference type="ChEBI" id="CHEBI:456216"/>
        <dbReference type="EC" id="2.7.4.9"/>
    </reaction>
</comment>
<evidence type="ECO:0000256" key="10">
    <source>
        <dbReference type="ARBA" id="ARBA00057735"/>
    </source>
</evidence>
<dbReference type="SUPFAM" id="SSF52540">
    <property type="entry name" value="P-loop containing nucleoside triphosphate hydrolases"/>
    <property type="match status" value="1"/>
</dbReference>
<comment type="caution">
    <text evidence="13">The sequence shown here is derived from an EMBL/GenBank/DDBJ whole genome shotgun (WGS) entry which is preliminary data.</text>
</comment>
<dbReference type="AlphaFoldDB" id="A0A2M9D2T2"/>
<dbReference type="HAMAP" id="MF_00165">
    <property type="entry name" value="Thymidylate_kinase"/>
    <property type="match status" value="1"/>
</dbReference>
<reference evidence="13 14" key="1">
    <citation type="submission" date="2017-11" db="EMBL/GenBank/DDBJ databases">
        <title>Genomic Encyclopedia of Archaeal and Bacterial Type Strains, Phase II (KMG-II): From Individual Species to Whole Genera.</title>
        <authorList>
            <person name="Goeker M."/>
        </authorList>
    </citation>
    <scope>NUCLEOTIDE SEQUENCE [LARGE SCALE GENOMIC DNA]</scope>
    <source>
        <strain evidence="13 14">DSM 16400</strain>
    </source>
</reference>
<dbReference type="FunFam" id="3.40.50.300:FF:000225">
    <property type="entry name" value="Thymidylate kinase"/>
    <property type="match status" value="1"/>
</dbReference>
<dbReference type="Proteomes" id="UP000231742">
    <property type="component" value="Unassembled WGS sequence"/>
</dbReference>
<dbReference type="Pfam" id="PF02223">
    <property type="entry name" value="Thymidylate_kin"/>
    <property type="match status" value="1"/>
</dbReference>
<evidence type="ECO:0000256" key="8">
    <source>
        <dbReference type="ARBA" id="ARBA00022840"/>
    </source>
</evidence>
<keyword evidence="6 11" id="KW-0547">Nucleotide-binding</keyword>
<comment type="similarity">
    <text evidence="1 11">Belongs to the thymidylate kinase family.</text>
</comment>
<evidence type="ECO:0000313" key="14">
    <source>
        <dbReference type="Proteomes" id="UP000231742"/>
    </source>
</evidence>
<evidence type="ECO:0000256" key="11">
    <source>
        <dbReference type="HAMAP-Rule" id="MF_00165"/>
    </source>
</evidence>
<evidence type="ECO:0000256" key="2">
    <source>
        <dbReference type="ARBA" id="ARBA00012980"/>
    </source>
</evidence>
<dbReference type="CDD" id="cd01672">
    <property type="entry name" value="TMPK"/>
    <property type="match status" value="1"/>
</dbReference>
<evidence type="ECO:0000256" key="3">
    <source>
        <dbReference type="ARBA" id="ARBA00017144"/>
    </source>
</evidence>
<gene>
    <name evidence="11" type="primary">tmk</name>
    <name evidence="13" type="ORF">CLV85_2063</name>
</gene>
<dbReference type="EMBL" id="PGFH01000002">
    <property type="protein sequence ID" value="PJJ78489.1"/>
    <property type="molecule type" value="Genomic_DNA"/>
</dbReference>
<feature type="domain" description="Thymidylate kinase-like" evidence="12">
    <location>
        <begin position="8"/>
        <end position="197"/>
    </location>
</feature>
<evidence type="ECO:0000256" key="6">
    <source>
        <dbReference type="ARBA" id="ARBA00022741"/>
    </source>
</evidence>
<keyword evidence="4 11" id="KW-0808">Transferase</keyword>
<dbReference type="InterPro" id="IPR039430">
    <property type="entry name" value="Thymidylate_kin-like_dom"/>
</dbReference>
<evidence type="ECO:0000256" key="7">
    <source>
        <dbReference type="ARBA" id="ARBA00022777"/>
    </source>
</evidence>
<evidence type="ECO:0000259" key="12">
    <source>
        <dbReference type="Pfam" id="PF02223"/>
    </source>
</evidence>
<dbReference type="GO" id="GO:0005524">
    <property type="term" value="F:ATP binding"/>
    <property type="evidence" value="ECO:0007669"/>
    <property type="project" value="UniProtKB-UniRule"/>
</dbReference>
<dbReference type="PANTHER" id="PTHR10344">
    <property type="entry name" value="THYMIDYLATE KINASE"/>
    <property type="match status" value="1"/>
</dbReference>
<dbReference type="GO" id="GO:0005829">
    <property type="term" value="C:cytosol"/>
    <property type="evidence" value="ECO:0007669"/>
    <property type="project" value="TreeGrafter"/>
</dbReference>
<evidence type="ECO:0000256" key="9">
    <source>
        <dbReference type="ARBA" id="ARBA00048743"/>
    </source>
</evidence>
<name>A0A2M9D2T2_9MICO</name>
<sequence>MPGLFITLEGGDGVGKTTQSQLLVDWLTEAGHTVVVTREPGGSDLGLELREIVLHRRGDMDPRAEALIYAADRAHHIATVVRPALERGEIVVQDRYIDSSEAYQGAGRVLGSDEVRELSLWATEGLLPDVTVLLDLDPTDSRKRLDSARTRYDRLEAEKQEFHTRVRDAFLERAAKEPERILVVDAAREISEIATAIRERIQNHLPQPA</sequence>
<dbReference type="PANTHER" id="PTHR10344:SF4">
    <property type="entry name" value="UMP-CMP KINASE 2, MITOCHONDRIAL"/>
    <property type="match status" value="1"/>
</dbReference>
<dbReference type="InterPro" id="IPR018094">
    <property type="entry name" value="Thymidylate_kinase"/>
</dbReference>
<comment type="function">
    <text evidence="10 11">Phosphorylation of dTMP to form dTDP in both de novo and salvage pathways of dTTP synthesis.</text>
</comment>
<organism evidence="13 14">
    <name type="scientific">Salinibacterium amurskyense</name>
    <dbReference type="NCBI Taxonomy" id="205941"/>
    <lineage>
        <taxon>Bacteria</taxon>
        <taxon>Bacillati</taxon>
        <taxon>Actinomycetota</taxon>
        <taxon>Actinomycetes</taxon>
        <taxon>Micrococcales</taxon>
        <taxon>Microbacteriaceae</taxon>
        <taxon>Salinibacterium</taxon>
    </lineage>
</organism>
<dbReference type="RefSeq" id="WP_100389528.1">
    <property type="nucleotide sequence ID" value="NZ_BMZU01000002.1"/>
</dbReference>
<dbReference type="InterPro" id="IPR027417">
    <property type="entry name" value="P-loop_NTPase"/>
</dbReference>
<dbReference type="Gene3D" id="3.40.50.300">
    <property type="entry name" value="P-loop containing nucleotide triphosphate hydrolases"/>
    <property type="match status" value="1"/>
</dbReference>
<dbReference type="OrthoDB" id="9774907at2"/>
<accession>A0A2M9D2T2</accession>
<evidence type="ECO:0000256" key="1">
    <source>
        <dbReference type="ARBA" id="ARBA00009776"/>
    </source>
</evidence>
<dbReference type="GO" id="GO:0006227">
    <property type="term" value="P:dUDP biosynthetic process"/>
    <property type="evidence" value="ECO:0007669"/>
    <property type="project" value="TreeGrafter"/>
</dbReference>
<evidence type="ECO:0000313" key="13">
    <source>
        <dbReference type="EMBL" id="PJJ78489.1"/>
    </source>
</evidence>
<protein>
    <recommendedName>
        <fullName evidence="3 11">Thymidylate kinase</fullName>
        <ecNumber evidence="2 11">2.7.4.9</ecNumber>
    </recommendedName>
    <alternativeName>
        <fullName evidence="11">dTMP kinase</fullName>
    </alternativeName>
</protein>
<keyword evidence="8 11" id="KW-0067">ATP-binding</keyword>
<keyword evidence="5 11" id="KW-0545">Nucleotide biosynthesis</keyword>